<evidence type="ECO:0000313" key="3">
    <source>
        <dbReference type="Proteomes" id="UP000054564"/>
    </source>
</evidence>
<accession>A0A0L0V7D8</accession>
<sequence length="233" mass="24969">MASSLQALSNAIKNATTREQPAINVKELEEEEEESGKEENQGIALLIESIQDYEVEKGILIFFPLNIRGYSNIQQIAPRAGSTDDANGGCLRQSARATLKTPAEPHPSKGAMVSTPDPTTAKKAAKNCKAPTDDSELRELLGASHTLGGTGTGKPPGSSNSRQAGVRDAEIARPMLTHLADNPVDTDRVLREGTEEKERKNLASLLEMALDATRSRCRPILQDPGDVQRSAGT</sequence>
<dbReference type="AlphaFoldDB" id="A0A0L0V7D8"/>
<feature type="region of interest" description="Disordered" evidence="1">
    <location>
        <begin position="98"/>
        <end position="165"/>
    </location>
</feature>
<keyword evidence="3" id="KW-1185">Reference proteome</keyword>
<organism evidence="2 3">
    <name type="scientific">Puccinia striiformis f. sp. tritici PST-78</name>
    <dbReference type="NCBI Taxonomy" id="1165861"/>
    <lineage>
        <taxon>Eukaryota</taxon>
        <taxon>Fungi</taxon>
        <taxon>Dikarya</taxon>
        <taxon>Basidiomycota</taxon>
        <taxon>Pucciniomycotina</taxon>
        <taxon>Pucciniomycetes</taxon>
        <taxon>Pucciniales</taxon>
        <taxon>Pucciniaceae</taxon>
        <taxon>Puccinia</taxon>
    </lineage>
</organism>
<evidence type="ECO:0000313" key="2">
    <source>
        <dbReference type="EMBL" id="KNE94909.1"/>
    </source>
</evidence>
<reference evidence="3" key="1">
    <citation type="submission" date="2014-03" db="EMBL/GenBank/DDBJ databases">
        <title>The Genome Sequence of Puccinia striiformis f. sp. tritici PST-78.</title>
        <authorList>
            <consortium name="The Broad Institute Genome Sequencing Platform"/>
            <person name="Cuomo C."/>
            <person name="Hulbert S."/>
            <person name="Chen X."/>
            <person name="Walker B."/>
            <person name="Young S.K."/>
            <person name="Zeng Q."/>
            <person name="Gargeya S."/>
            <person name="Fitzgerald M."/>
            <person name="Haas B."/>
            <person name="Abouelleil A."/>
            <person name="Alvarado L."/>
            <person name="Arachchi H.M."/>
            <person name="Berlin A.M."/>
            <person name="Chapman S.B."/>
            <person name="Goldberg J."/>
            <person name="Griggs A."/>
            <person name="Gujja S."/>
            <person name="Hansen M."/>
            <person name="Howarth C."/>
            <person name="Imamovic A."/>
            <person name="Larimer J."/>
            <person name="McCowan C."/>
            <person name="Montmayeur A."/>
            <person name="Murphy C."/>
            <person name="Neiman D."/>
            <person name="Pearson M."/>
            <person name="Priest M."/>
            <person name="Roberts A."/>
            <person name="Saif S."/>
            <person name="Shea T."/>
            <person name="Sisk P."/>
            <person name="Sykes S."/>
            <person name="Wortman J."/>
            <person name="Nusbaum C."/>
            <person name="Birren B."/>
        </authorList>
    </citation>
    <scope>NUCLEOTIDE SEQUENCE [LARGE SCALE GENOMIC DNA]</scope>
    <source>
        <strain evidence="3">race PST-78</strain>
    </source>
</reference>
<feature type="compositionally biased region" description="Polar residues" evidence="1">
    <location>
        <begin position="1"/>
        <end position="19"/>
    </location>
</feature>
<proteinExistence type="predicted"/>
<dbReference type="Proteomes" id="UP000054564">
    <property type="component" value="Unassembled WGS sequence"/>
</dbReference>
<protein>
    <submittedName>
        <fullName evidence="2">Uncharacterized protein</fullName>
    </submittedName>
</protein>
<gene>
    <name evidence="2" type="ORF">PSTG_11806</name>
</gene>
<name>A0A0L0V7D8_9BASI</name>
<feature type="region of interest" description="Disordered" evidence="1">
    <location>
        <begin position="1"/>
        <end position="40"/>
    </location>
</feature>
<dbReference type="EMBL" id="AJIL01000107">
    <property type="protein sequence ID" value="KNE94909.1"/>
    <property type="molecule type" value="Genomic_DNA"/>
</dbReference>
<comment type="caution">
    <text evidence="2">The sequence shown here is derived from an EMBL/GenBank/DDBJ whole genome shotgun (WGS) entry which is preliminary data.</text>
</comment>
<evidence type="ECO:0000256" key="1">
    <source>
        <dbReference type="SAM" id="MobiDB-lite"/>
    </source>
</evidence>